<sequence>MEDKLVYCTNCKRHIAAINYVIHNAHCVRNIQLCERCEEPVPRSELEKHLEENHAIHACSDCDAPMEKWLIEKHKSSCSKRLTPCEFCKLEVPLDELQEHTTACGSRTEKCIICKKHVMIKDLKEHPNFCQKEEGEINCDDCGLKVAVKFFANHASVCKGRELYAKEEETYCVNCGLMIAVKLFADHVSVCKGHELYAKGSEENIITCEFCDVKVPFQFYQEHVFICGTFEVKCPVCNEDIMIQDQKRHLEICRKATFIKQIPCNYCNKSIPEDGFVDHVSNCGSRTEKCEKCNKYVVLKEKEMHPFVCKMVSRAHGNCRYCHEVISWLDMNVHEAACAIERGNDDYSHQNRLNEMSLEKSSLFEKYTSNDGRTNQVCGKRCPFCCVSFPQSFLAKHLECCEERPYNCSECLKPMPYKEKEKHTKFCHGNKEKKKHFGAVALYEENKSFHKDRGIQKLKQCEFCDERLPDLIFENHLGTCSKRHEKCKLCNTSVLVKEMKNHLMFSCSFDKNYDNRYLDCDKHLYAENMPTSTRNFEQLKYLEENVEVCPSCQCKIPVVRFPCHVQYCLEGIKFCKFCGSRIQKKDERTHLQNCKKLFDASKDFASQSDKKDGVKNKNRNEGESFFGAVGKWIQNKGKKEESMEEIRSKYAPQGRQNRRKMQESVLPNQLPQHEIPLVPCEFCEELYPFENLIEHQSGCRPDLTSYPKKDEDGIVGGNMQEHNKIGGPYKSIASGNSKKMNTEWTEVASRKSRKTSTKGVLVEQERVESSSSRNNELSKESGFSGSAMQYKQHLNRDKYFYYQPPGYTEIERNCLNVKHSSDLNEFEETSKIACAEESDPERLHKGFPNKDSFLLYKFNSTNTKENCDSSNEAHGSPTCDEHDQHQVKNNNSYYYQVFPALPNDEKSILSKVVGAERIVKRGVINKTKNVALGFIYENSKASIDRQVVSDNHTTERNLAMKTVWNTECDIHKKIAENSNAKEVECNLSNMEIVSNIFEDEKHANDKTVTNEQQDNDVNKDSEMNAYFKYLSSDNDGYYKSLSSFNDGYYKSLSSNNDGCIDMKERVEEKEKLTSDSTANCDCGNQICYCAIAKPQSSLAENSLSRENSHPKSTLSDDNEPKPMEVDSPIEVNALNQVVQKKDSSEINCIEVEK</sequence>
<dbReference type="PROSITE" id="PS50145">
    <property type="entry name" value="ZF_TRAF"/>
    <property type="match status" value="1"/>
</dbReference>
<comment type="caution">
    <text evidence="7">The sequence shown here is derived from an EMBL/GenBank/DDBJ whole genome shotgun (WGS) entry which is preliminary data.</text>
</comment>
<dbReference type="InterPro" id="IPR051986">
    <property type="entry name" value="Innate_Immune_Apopt_Reg"/>
</dbReference>
<dbReference type="PANTHER" id="PTHR16295:SF10">
    <property type="entry name" value="EXPRESSED PROTEIN"/>
    <property type="match status" value="1"/>
</dbReference>
<evidence type="ECO:0000256" key="3">
    <source>
        <dbReference type="ARBA" id="ARBA00022833"/>
    </source>
</evidence>
<feature type="compositionally biased region" description="Polar residues" evidence="5">
    <location>
        <begin position="1100"/>
        <end position="1115"/>
    </location>
</feature>
<dbReference type="AlphaFoldDB" id="A0A8X6XK33"/>
<dbReference type="Proteomes" id="UP000886998">
    <property type="component" value="Unassembled WGS sequence"/>
</dbReference>
<dbReference type="GO" id="GO:0005739">
    <property type="term" value="C:mitochondrion"/>
    <property type="evidence" value="ECO:0007669"/>
    <property type="project" value="TreeGrafter"/>
</dbReference>
<dbReference type="InterPro" id="IPR013083">
    <property type="entry name" value="Znf_RING/FYVE/PHD"/>
</dbReference>
<protein>
    <submittedName>
        <fullName evidence="7">TRAF-type zinc finger domain-containing protein 1</fullName>
    </submittedName>
</protein>
<feature type="region of interest" description="Disordered" evidence="5">
    <location>
        <begin position="744"/>
        <end position="784"/>
    </location>
</feature>
<proteinExistence type="predicted"/>
<dbReference type="OrthoDB" id="6431536at2759"/>
<evidence type="ECO:0000259" key="6">
    <source>
        <dbReference type="PROSITE" id="PS50145"/>
    </source>
</evidence>
<organism evidence="7 8">
    <name type="scientific">Trichonephila inaurata madagascariensis</name>
    <dbReference type="NCBI Taxonomy" id="2747483"/>
    <lineage>
        <taxon>Eukaryota</taxon>
        <taxon>Metazoa</taxon>
        <taxon>Ecdysozoa</taxon>
        <taxon>Arthropoda</taxon>
        <taxon>Chelicerata</taxon>
        <taxon>Arachnida</taxon>
        <taxon>Araneae</taxon>
        <taxon>Araneomorphae</taxon>
        <taxon>Entelegynae</taxon>
        <taxon>Araneoidea</taxon>
        <taxon>Nephilidae</taxon>
        <taxon>Trichonephila</taxon>
        <taxon>Trichonephila inaurata</taxon>
    </lineage>
</organism>
<dbReference type="InterPro" id="IPR049439">
    <property type="entry name" value="TRAFD1-XIAF1_Znf"/>
</dbReference>
<dbReference type="Pfam" id="PF21366">
    <property type="entry name" value="TRAFD1-XIAF1_ZnF"/>
    <property type="match status" value="2"/>
</dbReference>
<feature type="domain" description="TRAF-type" evidence="6">
    <location>
        <begin position="23"/>
        <end position="98"/>
    </location>
</feature>
<dbReference type="InterPro" id="IPR001293">
    <property type="entry name" value="Znf_TRAF"/>
</dbReference>
<name>A0A8X6XK33_9ARAC</name>
<accession>A0A8X6XK33</accession>
<reference evidence="7" key="1">
    <citation type="submission" date="2020-08" db="EMBL/GenBank/DDBJ databases">
        <title>Multicomponent nature underlies the extraordinary mechanical properties of spider dragline silk.</title>
        <authorList>
            <person name="Kono N."/>
            <person name="Nakamura H."/>
            <person name="Mori M."/>
            <person name="Yoshida Y."/>
            <person name="Ohtoshi R."/>
            <person name="Malay A.D."/>
            <person name="Moran D.A.P."/>
            <person name="Tomita M."/>
            <person name="Numata K."/>
            <person name="Arakawa K."/>
        </authorList>
    </citation>
    <scope>NUCLEOTIDE SEQUENCE</scope>
</reference>
<keyword evidence="1 4" id="KW-0479">Metal-binding</keyword>
<dbReference type="GO" id="GO:0008270">
    <property type="term" value="F:zinc ion binding"/>
    <property type="evidence" value="ECO:0007669"/>
    <property type="project" value="UniProtKB-KW"/>
</dbReference>
<feature type="zinc finger region" description="TRAF-type" evidence="4">
    <location>
        <begin position="23"/>
        <end position="98"/>
    </location>
</feature>
<evidence type="ECO:0000256" key="4">
    <source>
        <dbReference type="PROSITE-ProRule" id="PRU00207"/>
    </source>
</evidence>
<gene>
    <name evidence="7" type="primary">TRAFD1</name>
    <name evidence="7" type="ORF">TNIN_346241</name>
</gene>
<dbReference type="Gene3D" id="3.30.40.10">
    <property type="entry name" value="Zinc/RING finger domain, C3HC4 (zinc finger)"/>
    <property type="match status" value="4"/>
</dbReference>
<evidence type="ECO:0000256" key="5">
    <source>
        <dbReference type="SAM" id="MobiDB-lite"/>
    </source>
</evidence>
<keyword evidence="8" id="KW-1185">Reference proteome</keyword>
<dbReference type="EMBL" id="BMAV01010181">
    <property type="protein sequence ID" value="GFY55100.1"/>
    <property type="molecule type" value="Genomic_DNA"/>
</dbReference>
<feature type="region of interest" description="Disordered" evidence="5">
    <location>
        <begin position="1100"/>
        <end position="1127"/>
    </location>
</feature>
<evidence type="ECO:0000256" key="1">
    <source>
        <dbReference type="ARBA" id="ARBA00022723"/>
    </source>
</evidence>
<keyword evidence="2 4" id="KW-0863">Zinc-finger</keyword>
<evidence type="ECO:0000256" key="2">
    <source>
        <dbReference type="ARBA" id="ARBA00022771"/>
    </source>
</evidence>
<feature type="region of interest" description="Disordered" evidence="5">
    <location>
        <begin position="866"/>
        <end position="885"/>
    </location>
</feature>
<dbReference type="PANTHER" id="PTHR16295">
    <property type="entry name" value="TRAF-TYPE ZINC FINGER PROTEIN-RELATED"/>
    <property type="match status" value="1"/>
</dbReference>
<evidence type="ECO:0000313" key="7">
    <source>
        <dbReference type="EMBL" id="GFY55100.1"/>
    </source>
</evidence>
<keyword evidence="3 4" id="KW-0862">Zinc</keyword>
<evidence type="ECO:0000313" key="8">
    <source>
        <dbReference type="Proteomes" id="UP000886998"/>
    </source>
</evidence>